<protein>
    <submittedName>
        <fullName evidence="3">Uncharacterized protein</fullName>
    </submittedName>
</protein>
<keyword evidence="2" id="KW-1185">Reference proteome</keyword>
<feature type="transmembrane region" description="Helical" evidence="1">
    <location>
        <begin position="84"/>
        <end position="106"/>
    </location>
</feature>
<name>A0A1I7YP60_9BILA</name>
<evidence type="ECO:0000313" key="2">
    <source>
        <dbReference type="Proteomes" id="UP000095287"/>
    </source>
</evidence>
<evidence type="ECO:0000256" key="1">
    <source>
        <dbReference type="SAM" id="Phobius"/>
    </source>
</evidence>
<keyword evidence="1" id="KW-0812">Transmembrane</keyword>
<keyword evidence="1" id="KW-0472">Membrane</keyword>
<evidence type="ECO:0000313" key="3">
    <source>
        <dbReference type="WBParaSite" id="L893_g18287.t1"/>
    </source>
</evidence>
<dbReference type="AlphaFoldDB" id="A0A1I7YP60"/>
<organism evidence="2 3">
    <name type="scientific">Steinernema glaseri</name>
    <dbReference type="NCBI Taxonomy" id="37863"/>
    <lineage>
        <taxon>Eukaryota</taxon>
        <taxon>Metazoa</taxon>
        <taxon>Ecdysozoa</taxon>
        <taxon>Nematoda</taxon>
        <taxon>Chromadorea</taxon>
        <taxon>Rhabditida</taxon>
        <taxon>Tylenchina</taxon>
        <taxon>Panagrolaimomorpha</taxon>
        <taxon>Strongyloidoidea</taxon>
        <taxon>Steinernematidae</taxon>
        <taxon>Steinernema</taxon>
    </lineage>
</organism>
<reference evidence="3" key="1">
    <citation type="submission" date="2016-11" db="UniProtKB">
        <authorList>
            <consortium name="WormBaseParasite"/>
        </authorList>
    </citation>
    <scope>IDENTIFICATION</scope>
</reference>
<proteinExistence type="predicted"/>
<accession>A0A1I7YP60</accession>
<dbReference type="Proteomes" id="UP000095287">
    <property type="component" value="Unplaced"/>
</dbReference>
<dbReference type="WBParaSite" id="L893_g18287.t1">
    <property type="protein sequence ID" value="L893_g18287.t1"/>
    <property type="gene ID" value="L893_g18287"/>
</dbReference>
<keyword evidence="1" id="KW-1133">Transmembrane helix</keyword>
<sequence>MTLMLTAPRILARTAVLRATAVRTAVISATPKPALKKLEIPKGETGFLDYERDFSRDKRYSNPQKKGDTPKRFLLRRLDHAYELYPLIALTAIWFVLFCYAVGWSLSKVEVWIDRSQETAPWDWEKIRQSYWQKPTLVFDPKGVTMTRIELMEKLQDEMVSAAKRRGTR</sequence>